<keyword evidence="2" id="KW-1185">Reference proteome</keyword>
<evidence type="ECO:0000313" key="2">
    <source>
        <dbReference type="Proteomes" id="UP000276834"/>
    </source>
</evidence>
<comment type="caution">
    <text evidence="1">The sequence shown here is derived from an EMBL/GenBank/DDBJ whole genome shotgun (WGS) entry which is preliminary data.</text>
</comment>
<organism evidence="1 2">
    <name type="scientific">Chloebia gouldiae</name>
    <name type="common">Gouldian finch</name>
    <name type="synonym">Erythrura gouldiae</name>
    <dbReference type="NCBI Taxonomy" id="44316"/>
    <lineage>
        <taxon>Eukaryota</taxon>
        <taxon>Metazoa</taxon>
        <taxon>Chordata</taxon>
        <taxon>Craniata</taxon>
        <taxon>Vertebrata</taxon>
        <taxon>Euteleostomi</taxon>
        <taxon>Archelosauria</taxon>
        <taxon>Archosauria</taxon>
        <taxon>Dinosauria</taxon>
        <taxon>Saurischia</taxon>
        <taxon>Theropoda</taxon>
        <taxon>Coelurosauria</taxon>
        <taxon>Aves</taxon>
        <taxon>Neognathae</taxon>
        <taxon>Neoaves</taxon>
        <taxon>Telluraves</taxon>
        <taxon>Australaves</taxon>
        <taxon>Passeriformes</taxon>
        <taxon>Passeroidea</taxon>
        <taxon>Passeridae</taxon>
        <taxon>Chloebia</taxon>
    </lineage>
</organism>
<proteinExistence type="predicted"/>
<evidence type="ECO:0000313" key="1">
    <source>
        <dbReference type="EMBL" id="RLW02627.1"/>
    </source>
</evidence>
<dbReference type="EMBL" id="QUSF01000018">
    <property type="protein sequence ID" value="RLW02627.1"/>
    <property type="molecule type" value="Genomic_DNA"/>
</dbReference>
<gene>
    <name evidence="1" type="ORF">DV515_00007154</name>
</gene>
<reference evidence="1 2" key="1">
    <citation type="journal article" date="2018" name="Proc. R. Soc. B">
        <title>A non-coding region near Follistatin controls head colour polymorphism in the Gouldian finch.</title>
        <authorList>
            <person name="Toomey M.B."/>
            <person name="Marques C.I."/>
            <person name="Andrade P."/>
            <person name="Araujo P.M."/>
            <person name="Sabatino S."/>
            <person name="Gazda M.A."/>
            <person name="Afonso S."/>
            <person name="Lopes R.J."/>
            <person name="Corbo J.C."/>
            <person name="Carneiro M."/>
        </authorList>
    </citation>
    <scope>NUCLEOTIDE SEQUENCE [LARGE SCALE GENOMIC DNA]</scope>
    <source>
        <strain evidence="1">Red01</strain>
        <tissue evidence="1">Muscle</tissue>
    </source>
</reference>
<accession>A0A3L8SJJ5</accession>
<name>A0A3L8SJJ5_CHLGU</name>
<dbReference type="Proteomes" id="UP000276834">
    <property type="component" value="Unassembled WGS sequence"/>
</dbReference>
<dbReference type="AlphaFoldDB" id="A0A3L8SJJ5"/>
<sequence length="176" mass="19032">MQAETCPGHILQPAPLCAIFWGSRRTFLALLYISNAEHRARRTWREPQRQRAAHPCLCRELWSGREACGELDGRGMASGGLRSAGRRLVSGGDTARRAPIRAAPQLLLPEASDVFFLFAYKSSINALCPREVVTGLGAAGQTSLQRPLDLRASRGTSGPGPVTIEGLGTLQVLIKD</sequence>
<protein>
    <submittedName>
        <fullName evidence="1">Uncharacterized protein</fullName>
    </submittedName>
</protein>